<comment type="function">
    <text evidence="2">Antitoxin component of a type II toxin-antitoxin (TA) system.</text>
</comment>
<dbReference type="Gene3D" id="3.40.1620.10">
    <property type="entry name" value="YefM-like domain"/>
    <property type="match status" value="1"/>
</dbReference>
<evidence type="ECO:0000313" key="3">
    <source>
        <dbReference type="EMBL" id="PSJ07319.1"/>
    </source>
</evidence>
<dbReference type="InterPro" id="IPR051416">
    <property type="entry name" value="phD-YefM_TA_antitoxins"/>
</dbReference>
<evidence type="ECO:0000256" key="2">
    <source>
        <dbReference type="RuleBase" id="RU362080"/>
    </source>
</evidence>
<dbReference type="Pfam" id="PF02604">
    <property type="entry name" value="PhdYeFM_antitox"/>
    <property type="match status" value="1"/>
</dbReference>
<gene>
    <name evidence="3" type="ORF">C7K55_00830</name>
</gene>
<accession>A0A2P7N1I0</accession>
<dbReference type="InterPro" id="IPR036165">
    <property type="entry name" value="YefM-like_sf"/>
</dbReference>
<evidence type="ECO:0000256" key="1">
    <source>
        <dbReference type="ARBA" id="ARBA00009981"/>
    </source>
</evidence>
<evidence type="ECO:0000313" key="4">
    <source>
        <dbReference type="Proteomes" id="UP000243002"/>
    </source>
</evidence>
<dbReference type="AlphaFoldDB" id="A0A2P7N1I0"/>
<dbReference type="NCBIfam" id="TIGR01552">
    <property type="entry name" value="phd_fam"/>
    <property type="match status" value="1"/>
</dbReference>
<keyword evidence="4" id="KW-1185">Reference proteome</keyword>
<protein>
    <recommendedName>
        <fullName evidence="2">Antitoxin</fullName>
    </recommendedName>
</protein>
<proteinExistence type="inferred from homology"/>
<comment type="similarity">
    <text evidence="1 2">Belongs to the phD/YefM antitoxin family.</text>
</comment>
<dbReference type="OrthoDB" id="9800503at2"/>
<reference evidence="3 4" key="1">
    <citation type="journal article" date="2018" name="Environ. Microbiol.">
        <title>Ecological and genomic features of two widespread freshwater picocyanobacteria.</title>
        <authorList>
            <person name="Cabello-Yeves P.J."/>
            <person name="Picazo A."/>
            <person name="Camacho A."/>
            <person name="Callieri C."/>
            <person name="Rosselli R."/>
            <person name="Roda-Garcia J.J."/>
            <person name="Coutinho F.H."/>
            <person name="Rodriguez-Valera F."/>
        </authorList>
    </citation>
    <scope>NUCLEOTIDE SEQUENCE [LARGE SCALE GENOMIC DNA]</scope>
    <source>
        <strain evidence="3 4">Tous</strain>
    </source>
</reference>
<dbReference type="SUPFAM" id="SSF143120">
    <property type="entry name" value="YefM-like"/>
    <property type="match status" value="1"/>
</dbReference>
<dbReference type="PANTHER" id="PTHR35377:SF4">
    <property type="entry name" value="PREVENT-HOST-DEATH FAMILY PROTEIN"/>
    <property type="match status" value="1"/>
</dbReference>
<dbReference type="InterPro" id="IPR006442">
    <property type="entry name" value="Antitoxin_Phd/YefM"/>
</dbReference>
<dbReference type="EMBL" id="PXXO01000001">
    <property type="protein sequence ID" value="PSJ07319.1"/>
    <property type="molecule type" value="Genomic_DNA"/>
</dbReference>
<dbReference type="Proteomes" id="UP000243002">
    <property type="component" value="Unassembled WGS sequence"/>
</dbReference>
<comment type="caution">
    <text evidence="3">The sequence shown here is derived from an EMBL/GenBank/DDBJ whole genome shotgun (WGS) entry which is preliminary data.</text>
</comment>
<dbReference type="PANTHER" id="PTHR35377">
    <property type="entry name" value="ANTITOXIN VAPB49-RELATED-RELATED"/>
    <property type="match status" value="1"/>
</dbReference>
<sequence length="92" mass="10024">MTEPGRPQTVERVVNVHEAKTHFSRLIDAAHAGETILVAKGGKPWARLVPLEQPRPRRQAGVLAGSITLPAPELLLEPLPEEELAALEKPLL</sequence>
<organism evidence="3 4">
    <name type="scientific">Cyanobium usitatum str. Tous</name>
    <dbReference type="NCBI Taxonomy" id="2116684"/>
    <lineage>
        <taxon>Bacteria</taxon>
        <taxon>Bacillati</taxon>
        <taxon>Cyanobacteriota</taxon>
        <taxon>Cyanophyceae</taxon>
        <taxon>Synechococcales</taxon>
        <taxon>Prochlorococcaceae</taxon>
        <taxon>Cyanobium</taxon>
    </lineage>
</organism>
<name>A0A2P7N1I0_9CYAN</name>
<dbReference type="RefSeq" id="WP_106501506.1">
    <property type="nucleotide sequence ID" value="NZ_PXXO01000001.1"/>
</dbReference>